<keyword evidence="1" id="KW-0862">Zinc</keyword>
<dbReference type="InterPro" id="IPR005301">
    <property type="entry name" value="MOB_kinase_act_fam"/>
</dbReference>
<feature type="binding site" evidence="1">
    <location>
        <position position="292"/>
    </location>
    <ligand>
        <name>Zn(2+)</name>
        <dbReference type="ChEBI" id="CHEBI:29105"/>
    </ligand>
</feature>
<feature type="region of interest" description="Disordered" evidence="2">
    <location>
        <begin position="72"/>
        <end position="123"/>
    </location>
</feature>
<dbReference type="SMART" id="SM01388">
    <property type="entry name" value="Mob1_phocein"/>
    <property type="match status" value="1"/>
</dbReference>
<dbReference type="EMBL" id="JXXN02000126">
    <property type="protein sequence ID" value="THD28529.1"/>
    <property type="molecule type" value="Genomic_DNA"/>
</dbReference>
<protein>
    <submittedName>
        <fullName evidence="3">Mps one binder kinase activator 2</fullName>
    </submittedName>
</protein>
<dbReference type="SUPFAM" id="SSF101152">
    <property type="entry name" value="Mob1/phocein"/>
    <property type="match status" value="1"/>
</dbReference>
<evidence type="ECO:0000313" key="4">
    <source>
        <dbReference type="Proteomes" id="UP000230066"/>
    </source>
</evidence>
<accession>A0A4E0RI99</accession>
<dbReference type="PANTHER" id="PTHR22599">
    <property type="entry name" value="MPS ONE BINDER KINASE ACTIVATOR-LIKE MOB"/>
    <property type="match status" value="1"/>
</dbReference>
<dbReference type="Proteomes" id="UP000230066">
    <property type="component" value="Unassembled WGS sequence"/>
</dbReference>
<keyword evidence="4" id="KW-1185">Reference proteome</keyword>
<dbReference type="GO" id="GO:0016301">
    <property type="term" value="F:kinase activity"/>
    <property type="evidence" value="ECO:0007669"/>
    <property type="project" value="UniProtKB-KW"/>
</dbReference>
<feature type="compositionally biased region" description="Low complexity" evidence="2">
    <location>
        <begin position="86"/>
        <end position="100"/>
    </location>
</feature>
<evidence type="ECO:0000256" key="1">
    <source>
        <dbReference type="PIRSR" id="PIRSR605301-1"/>
    </source>
</evidence>
<reference evidence="3" key="1">
    <citation type="submission" date="2019-03" db="EMBL/GenBank/DDBJ databases">
        <title>Improved annotation for the trematode Fasciola hepatica.</title>
        <authorList>
            <person name="Choi Y.-J."/>
            <person name="Martin J."/>
            <person name="Mitreva M."/>
        </authorList>
    </citation>
    <scope>NUCLEOTIDE SEQUENCE [LARGE SCALE GENOMIC DNA]</scope>
</reference>
<dbReference type="Pfam" id="PF03637">
    <property type="entry name" value="Mob1_phocein"/>
    <property type="match status" value="1"/>
</dbReference>
<dbReference type="AlphaFoldDB" id="A0A4E0RI99"/>
<keyword evidence="3" id="KW-0418">Kinase</keyword>
<feature type="binding site" evidence="1">
    <location>
        <position position="190"/>
    </location>
    <ligand>
        <name>Zn(2+)</name>
        <dbReference type="ChEBI" id="CHEBI:29105"/>
    </ligand>
</feature>
<evidence type="ECO:0000313" key="3">
    <source>
        <dbReference type="EMBL" id="THD28529.1"/>
    </source>
</evidence>
<evidence type="ECO:0000256" key="2">
    <source>
        <dbReference type="SAM" id="MobiDB-lite"/>
    </source>
</evidence>
<keyword evidence="1" id="KW-0479">Metal-binding</keyword>
<gene>
    <name evidence="3" type="ORF">D915_000587</name>
</gene>
<dbReference type="InterPro" id="IPR036703">
    <property type="entry name" value="MOB_kinase_act_sf"/>
</dbReference>
<name>A0A4E0RI99_FASHE</name>
<sequence>MDWLMGKARGVSKGLMNASSSINTTSPTEAVPAYQSPPSGAYVQNTLLSTTPHSPVPDEVKASMGVTREMLIPDSGRSASPVNKVSTSASSQSTTAIATQRNSPLGKPSPNFNKPGSVHVDSGDSKSLPVFSQEHYVRQQLTLSDKSALVDFTDLVEPFPAMDSNEWLAAHTIALFENLSTIFDAIHELCACPHSVPSHMGGASSPSPVDTLDDDRGKKSKLMNAYHHHTSSTVTSDRQMIDSALSSCHDLIQSARIFPVRNGEPFPSDLPLYVTSICKNLLICIIHIYLSHFHHLEQLDLISYMNTLAKHFFAFTLRFSLIEEKHFDPLFGFHRVLLATNPPTTPNTLTSPSSSS</sequence>
<comment type="caution">
    <text evidence="3">The sequence shown here is derived from an EMBL/GenBank/DDBJ whole genome shotgun (WGS) entry which is preliminary data.</text>
</comment>
<feature type="binding site" evidence="1">
    <location>
        <position position="287"/>
    </location>
    <ligand>
        <name>Zn(2+)</name>
        <dbReference type="ChEBI" id="CHEBI:29105"/>
    </ligand>
</feature>
<organism evidence="3 4">
    <name type="scientific">Fasciola hepatica</name>
    <name type="common">Liver fluke</name>
    <dbReference type="NCBI Taxonomy" id="6192"/>
    <lineage>
        <taxon>Eukaryota</taxon>
        <taxon>Metazoa</taxon>
        <taxon>Spiralia</taxon>
        <taxon>Lophotrochozoa</taxon>
        <taxon>Platyhelminthes</taxon>
        <taxon>Trematoda</taxon>
        <taxon>Digenea</taxon>
        <taxon>Plagiorchiida</taxon>
        <taxon>Echinostomata</taxon>
        <taxon>Echinostomatoidea</taxon>
        <taxon>Fasciolidae</taxon>
        <taxon>Fasciola</taxon>
    </lineage>
</organism>
<keyword evidence="3" id="KW-0808">Transferase</keyword>
<dbReference type="Gene3D" id="1.20.140.30">
    <property type="entry name" value="MOB kinase activator"/>
    <property type="match status" value="1"/>
</dbReference>
<proteinExistence type="predicted"/>